<dbReference type="InterPro" id="IPR025659">
    <property type="entry name" value="Tubby-like_C"/>
</dbReference>
<dbReference type="PANTHER" id="PTHR31087">
    <property type="match status" value="1"/>
</dbReference>
<evidence type="ECO:0000256" key="1">
    <source>
        <dbReference type="ARBA" id="ARBA00005437"/>
    </source>
</evidence>
<name>W9QPQ3_9ROSA</name>
<dbReference type="STRING" id="981085.W9QPQ3"/>
<comment type="similarity">
    <text evidence="1">Belongs to the LOR family.</text>
</comment>
<dbReference type="eggNOG" id="ENOG502RYHC">
    <property type="taxonomic scope" value="Eukaryota"/>
</dbReference>
<keyword evidence="3" id="KW-1185">Reference proteome</keyword>
<proteinExistence type="inferred from homology"/>
<dbReference type="Proteomes" id="UP000030645">
    <property type="component" value="Unassembled WGS sequence"/>
</dbReference>
<organism evidence="2 3">
    <name type="scientific">Morus notabilis</name>
    <dbReference type="NCBI Taxonomy" id="981085"/>
    <lineage>
        <taxon>Eukaryota</taxon>
        <taxon>Viridiplantae</taxon>
        <taxon>Streptophyta</taxon>
        <taxon>Embryophyta</taxon>
        <taxon>Tracheophyta</taxon>
        <taxon>Spermatophyta</taxon>
        <taxon>Magnoliopsida</taxon>
        <taxon>eudicotyledons</taxon>
        <taxon>Gunneridae</taxon>
        <taxon>Pentapetalae</taxon>
        <taxon>rosids</taxon>
        <taxon>fabids</taxon>
        <taxon>Rosales</taxon>
        <taxon>Moraceae</taxon>
        <taxon>Moreae</taxon>
        <taxon>Morus</taxon>
    </lineage>
</organism>
<reference evidence="3" key="1">
    <citation type="submission" date="2013-01" db="EMBL/GenBank/DDBJ databases">
        <title>Draft Genome Sequence of a Mulberry Tree, Morus notabilis C.K. Schneid.</title>
        <authorList>
            <person name="He N."/>
            <person name="Zhao S."/>
        </authorList>
    </citation>
    <scope>NUCLEOTIDE SEQUENCE</scope>
</reference>
<dbReference type="Gene3D" id="2.40.160.200">
    <property type="entry name" value="LURP1-related"/>
    <property type="match status" value="1"/>
</dbReference>
<evidence type="ECO:0000313" key="2">
    <source>
        <dbReference type="EMBL" id="EXB37382.1"/>
    </source>
</evidence>
<dbReference type="InterPro" id="IPR007612">
    <property type="entry name" value="LOR"/>
</dbReference>
<sequence length="216" mass="24282">MAKVHPLISTSNTIDSQAFSSASCSNNYITSKRETFTVWMKSLVMQGNGCTAYNENGEIVYRVDNYDQKNSNEVYLMDLKGKVLFTILRKKIGVFRRWEGYKSNGLDSNNDKPFFQVRKSCSVNLGKDFSCKVTLRSNDMNNFEALSCYKLEGSPGKSALRIIDNQGRLVAEAKRKQSSSGVILGDDVLTLVIEQNVDHSLVMALMTVYGLMQHKM</sequence>
<dbReference type="SUPFAM" id="SSF54518">
    <property type="entry name" value="Tubby C-terminal domain-like"/>
    <property type="match status" value="1"/>
</dbReference>
<accession>W9QPQ3</accession>
<dbReference type="OrthoDB" id="652749at2759"/>
<evidence type="ECO:0000313" key="3">
    <source>
        <dbReference type="Proteomes" id="UP000030645"/>
    </source>
</evidence>
<dbReference type="AlphaFoldDB" id="W9QPQ3"/>
<dbReference type="EMBL" id="KE343612">
    <property type="protein sequence ID" value="EXB37382.1"/>
    <property type="molecule type" value="Genomic_DNA"/>
</dbReference>
<dbReference type="PANTHER" id="PTHR31087:SF153">
    <property type="entry name" value="PROTEIN LURP-ONE-RELATED 11"/>
    <property type="match status" value="1"/>
</dbReference>
<dbReference type="Pfam" id="PF04525">
    <property type="entry name" value="LOR"/>
    <property type="match status" value="1"/>
</dbReference>
<protein>
    <submittedName>
        <fullName evidence="2">Protein LURP-one-related 11</fullName>
    </submittedName>
</protein>
<gene>
    <name evidence="2" type="ORF">L484_024310</name>
</gene>
<dbReference type="KEGG" id="mnt:21407055"/>
<dbReference type="InterPro" id="IPR038595">
    <property type="entry name" value="LOR_sf"/>
</dbReference>